<reference evidence="1 2" key="1">
    <citation type="journal article" date="2016" name="Mol. Biol. Evol.">
        <title>Comparative Genomics of Early-Diverging Mushroom-Forming Fungi Provides Insights into the Origins of Lignocellulose Decay Capabilities.</title>
        <authorList>
            <person name="Nagy L.G."/>
            <person name="Riley R."/>
            <person name="Tritt A."/>
            <person name="Adam C."/>
            <person name="Daum C."/>
            <person name="Floudas D."/>
            <person name="Sun H."/>
            <person name="Yadav J.S."/>
            <person name="Pangilinan J."/>
            <person name="Larsson K.H."/>
            <person name="Matsuura K."/>
            <person name="Barry K."/>
            <person name="Labutti K."/>
            <person name="Kuo R."/>
            <person name="Ohm R.A."/>
            <person name="Bhattacharya S.S."/>
            <person name="Shirouzu T."/>
            <person name="Yoshinaga Y."/>
            <person name="Martin F.M."/>
            <person name="Grigoriev I.V."/>
            <person name="Hibbett D.S."/>
        </authorList>
    </citation>
    <scope>NUCLEOTIDE SEQUENCE [LARGE SCALE GENOMIC DNA]</scope>
    <source>
        <strain evidence="1 2">93-53</strain>
    </source>
</reference>
<dbReference type="AlphaFoldDB" id="A0A165EA53"/>
<evidence type="ECO:0000313" key="1">
    <source>
        <dbReference type="EMBL" id="KZT06570.1"/>
    </source>
</evidence>
<dbReference type="RefSeq" id="XP_040764310.1">
    <property type="nucleotide sequence ID" value="XM_040907061.1"/>
</dbReference>
<gene>
    <name evidence="1" type="ORF">LAESUDRAFT_714291</name>
</gene>
<evidence type="ECO:0000313" key="2">
    <source>
        <dbReference type="Proteomes" id="UP000076871"/>
    </source>
</evidence>
<keyword evidence="2" id="KW-1185">Reference proteome</keyword>
<dbReference type="EMBL" id="KV427624">
    <property type="protein sequence ID" value="KZT06570.1"/>
    <property type="molecule type" value="Genomic_DNA"/>
</dbReference>
<dbReference type="Proteomes" id="UP000076871">
    <property type="component" value="Unassembled WGS sequence"/>
</dbReference>
<dbReference type="GeneID" id="63824090"/>
<dbReference type="Gene3D" id="1.10.1520.10">
    <property type="entry name" value="Ribonuclease III domain"/>
    <property type="match status" value="1"/>
</dbReference>
<evidence type="ECO:0008006" key="3">
    <source>
        <dbReference type="Google" id="ProtNLM"/>
    </source>
</evidence>
<sequence>MYTTIELRSQVLISQCIAGDILCTRNFMLHCTNITFSHIAEKLAMGCITIDPSITKAMELQRGAAASTSKPKPKIKAVADLFETVIEVYYLEDGFEALCTPVQELYKPLIEPLIWTHEKILASPMLEQAHAELLVMNSLSMELGSIDLIEDLNPSSRIHPTMLVKDDADEDHNVQDHHIPDIPQEQYMDFDEFLIINATSCMKKVLNFAHVSSYSAHE</sequence>
<accession>A0A165EA53</accession>
<dbReference type="GO" id="GO:0004525">
    <property type="term" value="F:ribonuclease III activity"/>
    <property type="evidence" value="ECO:0007669"/>
    <property type="project" value="InterPro"/>
</dbReference>
<name>A0A165EA53_9APHY</name>
<dbReference type="STRING" id="1314785.A0A165EA53"/>
<proteinExistence type="predicted"/>
<dbReference type="InParanoid" id="A0A165EA53"/>
<organism evidence="1 2">
    <name type="scientific">Laetiporus sulphureus 93-53</name>
    <dbReference type="NCBI Taxonomy" id="1314785"/>
    <lineage>
        <taxon>Eukaryota</taxon>
        <taxon>Fungi</taxon>
        <taxon>Dikarya</taxon>
        <taxon>Basidiomycota</taxon>
        <taxon>Agaricomycotina</taxon>
        <taxon>Agaricomycetes</taxon>
        <taxon>Polyporales</taxon>
        <taxon>Laetiporus</taxon>
    </lineage>
</organism>
<dbReference type="InterPro" id="IPR036389">
    <property type="entry name" value="RNase_III_sf"/>
</dbReference>
<dbReference type="GO" id="GO:0006396">
    <property type="term" value="P:RNA processing"/>
    <property type="evidence" value="ECO:0007669"/>
    <property type="project" value="InterPro"/>
</dbReference>
<protein>
    <recommendedName>
        <fullName evidence="3">RNase III domain-containing protein</fullName>
    </recommendedName>
</protein>
<dbReference type="OrthoDB" id="416741at2759"/>